<evidence type="ECO:0000313" key="2">
    <source>
        <dbReference type="EMBL" id="KAK2034952.1"/>
    </source>
</evidence>
<evidence type="ECO:0000313" key="3">
    <source>
        <dbReference type="Proteomes" id="UP001232148"/>
    </source>
</evidence>
<protein>
    <submittedName>
        <fullName evidence="2">Uncharacterized protein</fullName>
    </submittedName>
</protein>
<reference evidence="2" key="1">
    <citation type="submission" date="2021-06" db="EMBL/GenBank/DDBJ databases">
        <title>Comparative genomics, transcriptomics and evolutionary studies reveal genomic signatures of adaptation to plant cell wall in hemibiotrophic fungi.</title>
        <authorList>
            <consortium name="DOE Joint Genome Institute"/>
            <person name="Baroncelli R."/>
            <person name="Diaz J.F."/>
            <person name="Benocci T."/>
            <person name="Peng M."/>
            <person name="Battaglia E."/>
            <person name="Haridas S."/>
            <person name="Andreopoulos W."/>
            <person name="Labutti K."/>
            <person name="Pangilinan J."/>
            <person name="Floch G.L."/>
            <person name="Makela M.R."/>
            <person name="Henrissat B."/>
            <person name="Grigoriev I.V."/>
            <person name="Crouch J.A."/>
            <person name="De Vries R.P."/>
            <person name="Sukno S.A."/>
            <person name="Thon M.R."/>
        </authorList>
    </citation>
    <scope>NUCLEOTIDE SEQUENCE</scope>
    <source>
        <strain evidence="2">MAFF235873</strain>
    </source>
</reference>
<feature type="signal peptide" evidence="1">
    <location>
        <begin position="1"/>
        <end position="18"/>
    </location>
</feature>
<dbReference type="Proteomes" id="UP001232148">
    <property type="component" value="Unassembled WGS sequence"/>
</dbReference>
<feature type="chain" id="PRO_5042008211" evidence="1">
    <location>
        <begin position="19"/>
        <end position="198"/>
    </location>
</feature>
<organism evidence="2 3">
    <name type="scientific">Colletotrichum zoysiae</name>
    <dbReference type="NCBI Taxonomy" id="1216348"/>
    <lineage>
        <taxon>Eukaryota</taxon>
        <taxon>Fungi</taxon>
        <taxon>Dikarya</taxon>
        <taxon>Ascomycota</taxon>
        <taxon>Pezizomycotina</taxon>
        <taxon>Sordariomycetes</taxon>
        <taxon>Hypocreomycetidae</taxon>
        <taxon>Glomerellales</taxon>
        <taxon>Glomerellaceae</taxon>
        <taxon>Colletotrichum</taxon>
        <taxon>Colletotrichum graminicola species complex</taxon>
    </lineage>
</organism>
<dbReference type="AlphaFoldDB" id="A0AAD9HUX1"/>
<keyword evidence="3" id="KW-1185">Reference proteome</keyword>
<accession>A0AAD9HUX1</accession>
<sequence length="198" mass="22355">MCGRWFSIHWLMKRRVELSFFLLRNGNCAGYECVKSTPIRIDEAHRLLSLESTDFAQRKRDPWIRYVPSACLIGHVTCSFPLPKALLSGAAASDWRHRCHIAKSIPSWKARTKTSSWKEGLQPTYLPALSSSTSSVPPWTRGHRRSRDILVNLSFSYSIRLRQNARPGPRCPPAPPCTTSCAKNRCIATSDDRTGQVA</sequence>
<name>A0AAD9HUX1_9PEZI</name>
<proteinExistence type="predicted"/>
<comment type="caution">
    <text evidence="2">The sequence shown here is derived from an EMBL/GenBank/DDBJ whole genome shotgun (WGS) entry which is preliminary data.</text>
</comment>
<dbReference type="EMBL" id="MU842811">
    <property type="protein sequence ID" value="KAK2034952.1"/>
    <property type="molecule type" value="Genomic_DNA"/>
</dbReference>
<gene>
    <name evidence="2" type="ORF">LX32DRAFT_307446</name>
</gene>
<keyword evidence="1" id="KW-0732">Signal</keyword>
<evidence type="ECO:0000256" key="1">
    <source>
        <dbReference type="SAM" id="SignalP"/>
    </source>
</evidence>